<accession>A0A1H9GP19</accession>
<dbReference type="NCBIfam" id="TIGR04183">
    <property type="entry name" value="Por_Secre_tail"/>
    <property type="match status" value="1"/>
</dbReference>
<dbReference type="Gene3D" id="2.60.40.10">
    <property type="entry name" value="Immunoglobulins"/>
    <property type="match status" value="1"/>
</dbReference>
<dbReference type="RefSeq" id="WP_175489337.1">
    <property type="nucleotide sequence ID" value="NZ_FOFB01000011.1"/>
</dbReference>
<dbReference type="PANTHER" id="PTHR43737">
    <property type="entry name" value="BLL7424 PROTEIN"/>
    <property type="match status" value="1"/>
</dbReference>
<keyword evidence="3" id="KW-1185">Reference proteome</keyword>
<dbReference type="InterPro" id="IPR010869">
    <property type="entry name" value="DUF1501"/>
</dbReference>
<evidence type="ECO:0000256" key="1">
    <source>
        <dbReference type="SAM" id="SignalP"/>
    </source>
</evidence>
<dbReference type="InterPro" id="IPR013783">
    <property type="entry name" value="Ig-like_fold"/>
</dbReference>
<dbReference type="EMBL" id="FOFB01000011">
    <property type="protein sequence ID" value="SEQ51780.1"/>
    <property type="molecule type" value="Genomic_DNA"/>
</dbReference>
<gene>
    <name evidence="2" type="ORF">SAMN05444359_11142</name>
</gene>
<evidence type="ECO:0000313" key="3">
    <source>
        <dbReference type="Proteomes" id="UP000199021"/>
    </source>
</evidence>
<reference evidence="3" key="1">
    <citation type="submission" date="2016-10" db="EMBL/GenBank/DDBJ databases">
        <authorList>
            <person name="Varghese N."/>
            <person name="Submissions S."/>
        </authorList>
    </citation>
    <scope>NUCLEOTIDE SEQUENCE [LARGE SCALE GENOMIC DNA]</scope>
    <source>
        <strain evidence="3">DSM 24740</strain>
    </source>
</reference>
<dbReference type="STRING" id="478744.SAMN05444359_11142"/>
<evidence type="ECO:0000313" key="2">
    <source>
        <dbReference type="EMBL" id="SEQ51780.1"/>
    </source>
</evidence>
<dbReference type="Pfam" id="PF07394">
    <property type="entry name" value="DUF1501"/>
    <property type="match status" value="1"/>
</dbReference>
<dbReference type="AlphaFoldDB" id="A0A1H9GP19"/>
<sequence>MKRRNFLKHAGLLPLAVMGNNLAARARSHPSLSKLNFSTEDRVFVLIQMFGGNDGLNTLFPLSSYDSLLSVRENLLAPENRLLPLQENLAIHPAMEGMKNMFAEGLLSVIQSVGYPNPNRSHFRSSDIWATGSASDVELETGWLGRYLAMSAEDYPDGYPNSENPDPLAITFSSVAHPTCEGPIVNYCQTLDSTNGFTTLQENGGNIPEDSYYGEHMDFLLDTIEQTNAYGNRIANASDLGDNLVEYPNSKLGRELRDVARLIHGGLSTKIYVLRMDGFDTHAHQVGGDGSEGFHANLLQQLSEAVTAFQNDLFNLNLEDRVIGMTYSEFGRRIKANASRGTDHGDAGPMFLFGNCTLGAVFGDDVTIDPEVSISAGVDMQYDYRNVFGSVLIDWLGAKDQEIRQILFPDFEYLPILSACASTLPTLIENFRASAWQKAIRLEWQYFSDEPHDVFRISRSTDGQNFEVLLSRTVDPNNRSYSILDENVEPGVLYYYQLQVIDLAGNVSTTRIASAMVTPDLVNDWTVSIPSPNPCKEWTDFVVDAPGDGTVRITCYSFNGETVAEVSTAVAAGPGHRVTLPTKALVSGMYSVKVSTGPKKIHSFKLVVEK</sequence>
<dbReference type="InterPro" id="IPR026444">
    <property type="entry name" value="Secre_tail"/>
</dbReference>
<dbReference type="Proteomes" id="UP000199021">
    <property type="component" value="Unassembled WGS sequence"/>
</dbReference>
<organism evidence="2 3">
    <name type="scientific">Neolewinella agarilytica</name>
    <dbReference type="NCBI Taxonomy" id="478744"/>
    <lineage>
        <taxon>Bacteria</taxon>
        <taxon>Pseudomonadati</taxon>
        <taxon>Bacteroidota</taxon>
        <taxon>Saprospiria</taxon>
        <taxon>Saprospirales</taxon>
        <taxon>Lewinellaceae</taxon>
        <taxon>Neolewinella</taxon>
    </lineage>
</organism>
<keyword evidence="1" id="KW-0732">Signal</keyword>
<dbReference type="PANTHER" id="PTHR43737:SF1">
    <property type="entry name" value="DUF1501 DOMAIN-CONTAINING PROTEIN"/>
    <property type="match status" value="1"/>
</dbReference>
<feature type="chain" id="PRO_5011772292" evidence="1">
    <location>
        <begin position="24"/>
        <end position="610"/>
    </location>
</feature>
<name>A0A1H9GP19_9BACT</name>
<dbReference type="InParanoid" id="A0A1H9GP19"/>
<protein>
    <submittedName>
        <fullName evidence="2">Por secretion system C-terminal sorting domain-containing protein</fullName>
    </submittedName>
</protein>
<proteinExistence type="predicted"/>
<feature type="signal peptide" evidence="1">
    <location>
        <begin position="1"/>
        <end position="23"/>
    </location>
</feature>